<comment type="caution">
    <text evidence="2">The sequence shown here is derived from an EMBL/GenBank/DDBJ whole genome shotgun (WGS) entry which is preliminary data.</text>
</comment>
<accession>A0A427T4J0</accession>
<reference evidence="2 3" key="1">
    <citation type="submission" date="2018-12" db="EMBL/GenBank/DDBJ databases">
        <title>Amycolatopsis eburnea sp. nov. actinomycete associate with arbuscular mycorrhiza fungal spore.</title>
        <authorList>
            <person name="Lumyong S."/>
            <person name="Chaiya L."/>
        </authorList>
    </citation>
    <scope>NUCLEOTIDE SEQUENCE [LARGE SCALE GENOMIC DNA]</scope>
    <source>
        <strain evidence="2 3">GLM-1</strain>
    </source>
</reference>
<feature type="domain" description="Imm-5-like" evidence="1">
    <location>
        <begin position="9"/>
        <end position="133"/>
    </location>
</feature>
<keyword evidence="3" id="KW-1185">Reference proteome</keyword>
<evidence type="ECO:0000259" key="1">
    <source>
        <dbReference type="Pfam" id="PF21805"/>
    </source>
</evidence>
<dbReference type="Proteomes" id="UP000267081">
    <property type="component" value="Unassembled WGS sequence"/>
</dbReference>
<dbReference type="InterPro" id="IPR048667">
    <property type="entry name" value="Imm5-like"/>
</dbReference>
<evidence type="ECO:0000313" key="3">
    <source>
        <dbReference type="Proteomes" id="UP000267081"/>
    </source>
</evidence>
<proteinExistence type="predicted"/>
<dbReference type="OrthoDB" id="166981at2"/>
<dbReference type="AlphaFoldDB" id="A0A427T4J0"/>
<dbReference type="RefSeq" id="WP_125313154.1">
    <property type="nucleotide sequence ID" value="NZ_RSEC01000058.1"/>
</dbReference>
<sequence length="169" mass="17752">MELTLPELRALTSWAAACATRALPRYEARVPGDPRPRQAIAAAEAFAAGEPRTKTLRTTAWAALAAAGETSDPVASAAARAAVGAAGAAYLHPLESPHQVKHIVGPAQQAALACELDGGDAEAEIRWALSQAPPEVSTLLHRFPPGKPGRTRLGELHRRLETALRGTFT</sequence>
<gene>
    <name evidence="2" type="ORF">EIY87_29850</name>
</gene>
<evidence type="ECO:0000313" key="2">
    <source>
        <dbReference type="EMBL" id="RSD13878.1"/>
    </source>
</evidence>
<name>A0A427T4J0_9PSEU</name>
<dbReference type="EMBL" id="RSEC01000058">
    <property type="protein sequence ID" value="RSD13878.1"/>
    <property type="molecule type" value="Genomic_DNA"/>
</dbReference>
<protein>
    <recommendedName>
        <fullName evidence="1">Imm-5-like domain-containing protein</fullName>
    </recommendedName>
</protein>
<dbReference type="Pfam" id="PF21805">
    <property type="entry name" value="Imm5_like"/>
    <property type="match status" value="1"/>
</dbReference>
<organism evidence="2 3">
    <name type="scientific">Amycolatopsis eburnea</name>
    <dbReference type="NCBI Taxonomy" id="2267691"/>
    <lineage>
        <taxon>Bacteria</taxon>
        <taxon>Bacillati</taxon>
        <taxon>Actinomycetota</taxon>
        <taxon>Actinomycetes</taxon>
        <taxon>Pseudonocardiales</taxon>
        <taxon>Pseudonocardiaceae</taxon>
        <taxon>Amycolatopsis</taxon>
    </lineage>
</organism>